<sequence length="70" mass="7704">MGVAVESISRFSLNMLSAVSPQGALRFSVQEGTVNATVFIGFCQRLLYDADSPVYLAVAWVRPYQYAVLE</sequence>
<dbReference type="Proteomes" id="UP001597114">
    <property type="component" value="Unassembled WGS sequence"/>
</dbReference>
<accession>A0ABW4ET53</accession>
<evidence type="ECO:0000313" key="1">
    <source>
        <dbReference type="EMBL" id="MFD1517254.1"/>
    </source>
</evidence>
<proteinExistence type="predicted"/>
<organism evidence="1 2">
    <name type="scientific">Pseudonocardia yunnanensis</name>
    <dbReference type="NCBI Taxonomy" id="58107"/>
    <lineage>
        <taxon>Bacteria</taxon>
        <taxon>Bacillati</taxon>
        <taxon>Actinomycetota</taxon>
        <taxon>Actinomycetes</taxon>
        <taxon>Pseudonocardiales</taxon>
        <taxon>Pseudonocardiaceae</taxon>
        <taxon>Pseudonocardia</taxon>
    </lineage>
</organism>
<keyword evidence="2" id="KW-1185">Reference proteome</keyword>
<protein>
    <submittedName>
        <fullName evidence="1">Uncharacterized protein</fullName>
    </submittedName>
</protein>
<dbReference type="RefSeq" id="WP_344719030.1">
    <property type="nucleotide sequence ID" value="NZ_BAAAUS010000002.1"/>
</dbReference>
<name>A0ABW4ET53_9PSEU</name>
<evidence type="ECO:0000313" key="2">
    <source>
        <dbReference type="Proteomes" id="UP001597114"/>
    </source>
</evidence>
<dbReference type="EMBL" id="JBHUCO010000007">
    <property type="protein sequence ID" value="MFD1517254.1"/>
    <property type="molecule type" value="Genomic_DNA"/>
</dbReference>
<gene>
    <name evidence="1" type="ORF">ACFSJD_07145</name>
</gene>
<comment type="caution">
    <text evidence="1">The sequence shown here is derived from an EMBL/GenBank/DDBJ whole genome shotgun (WGS) entry which is preliminary data.</text>
</comment>
<reference evidence="2" key="1">
    <citation type="journal article" date="2019" name="Int. J. Syst. Evol. Microbiol.">
        <title>The Global Catalogue of Microorganisms (GCM) 10K type strain sequencing project: providing services to taxonomists for standard genome sequencing and annotation.</title>
        <authorList>
            <consortium name="The Broad Institute Genomics Platform"/>
            <consortium name="The Broad Institute Genome Sequencing Center for Infectious Disease"/>
            <person name="Wu L."/>
            <person name="Ma J."/>
        </authorList>
    </citation>
    <scope>NUCLEOTIDE SEQUENCE [LARGE SCALE GENOMIC DNA]</scope>
    <source>
        <strain evidence="2">CCM 7043</strain>
    </source>
</reference>